<comment type="caution">
    <text evidence="3">The sequence shown here is derived from an EMBL/GenBank/DDBJ whole genome shotgun (WGS) entry which is preliminary data.</text>
</comment>
<dbReference type="InterPro" id="IPR015030">
    <property type="entry name" value="RB_C"/>
</dbReference>
<reference evidence="3 4" key="1">
    <citation type="journal article" date="2017" name="PLoS Biol.">
        <title>The sea cucumber genome provides insights into morphological evolution and visceral regeneration.</title>
        <authorList>
            <person name="Zhang X."/>
            <person name="Sun L."/>
            <person name="Yuan J."/>
            <person name="Sun Y."/>
            <person name="Gao Y."/>
            <person name="Zhang L."/>
            <person name="Li S."/>
            <person name="Dai H."/>
            <person name="Hamel J.F."/>
            <person name="Liu C."/>
            <person name="Yu Y."/>
            <person name="Liu S."/>
            <person name="Lin W."/>
            <person name="Guo K."/>
            <person name="Jin S."/>
            <person name="Xu P."/>
            <person name="Storey K.B."/>
            <person name="Huan P."/>
            <person name="Zhang T."/>
            <person name="Zhou Y."/>
            <person name="Zhang J."/>
            <person name="Lin C."/>
            <person name="Li X."/>
            <person name="Xing L."/>
            <person name="Huo D."/>
            <person name="Sun M."/>
            <person name="Wang L."/>
            <person name="Mercier A."/>
            <person name="Li F."/>
            <person name="Yang H."/>
            <person name="Xiang J."/>
        </authorList>
    </citation>
    <scope>NUCLEOTIDE SEQUENCE [LARGE SCALE GENOMIC DNA]</scope>
    <source>
        <strain evidence="3">Shaxun</strain>
        <tissue evidence="3">Muscle</tissue>
    </source>
</reference>
<dbReference type="PANTHER" id="PTHR13742">
    <property type="entry name" value="RETINOBLASTOMA-ASSOCIATED PROTEIN RB -RELATED"/>
    <property type="match status" value="1"/>
</dbReference>
<dbReference type="GO" id="GO:0000977">
    <property type="term" value="F:RNA polymerase II transcription regulatory region sequence-specific DNA binding"/>
    <property type="evidence" value="ECO:0007669"/>
    <property type="project" value="TreeGrafter"/>
</dbReference>
<dbReference type="OrthoDB" id="844594at2759"/>
<dbReference type="PANTHER" id="PTHR13742:SF17">
    <property type="entry name" value="RE32990P-RELATED"/>
    <property type="match status" value="1"/>
</dbReference>
<sequence length="164" mass="18341">MSGTSSSFENEERGDLVAFYNSVYVKDMNDYAKKFQSGRDPLTSNQNEPPLSPLPKLRAHHTSPRKVSRKHELYVSPHKKAPSHPGVDSPTTVMRYMIQKSPSKNLNDINRMLRTKEAVHKKRALLQEDGSESPSKKSKLLNSSGGSIVVKRLQNLQQGTPEGV</sequence>
<proteinExistence type="predicted"/>
<dbReference type="SMART" id="SM01369">
    <property type="entry name" value="Rb_C"/>
    <property type="match status" value="1"/>
</dbReference>
<feature type="region of interest" description="Disordered" evidence="1">
    <location>
        <begin position="35"/>
        <end position="90"/>
    </location>
</feature>
<dbReference type="GO" id="GO:0030154">
    <property type="term" value="P:cell differentiation"/>
    <property type="evidence" value="ECO:0007669"/>
    <property type="project" value="TreeGrafter"/>
</dbReference>
<dbReference type="GO" id="GO:0000785">
    <property type="term" value="C:chromatin"/>
    <property type="evidence" value="ECO:0007669"/>
    <property type="project" value="TreeGrafter"/>
</dbReference>
<dbReference type="GO" id="GO:0006357">
    <property type="term" value="P:regulation of transcription by RNA polymerase II"/>
    <property type="evidence" value="ECO:0007669"/>
    <property type="project" value="InterPro"/>
</dbReference>
<feature type="compositionally biased region" description="Basic residues" evidence="1">
    <location>
        <begin position="57"/>
        <end position="69"/>
    </location>
</feature>
<evidence type="ECO:0000313" key="3">
    <source>
        <dbReference type="EMBL" id="PIK33211.1"/>
    </source>
</evidence>
<dbReference type="GO" id="GO:0005667">
    <property type="term" value="C:transcription regulator complex"/>
    <property type="evidence" value="ECO:0007669"/>
    <property type="project" value="TreeGrafter"/>
</dbReference>
<dbReference type="Gene3D" id="1.10.472.10">
    <property type="entry name" value="Cyclin-like"/>
    <property type="match status" value="1"/>
</dbReference>
<organism evidence="3 4">
    <name type="scientific">Stichopus japonicus</name>
    <name type="common">Sea cucumber</name>
    <dbReference type="NCBI Taxonomy" id="307972"/>
    <lineage>
        <taxon>Eukaryota</taxon>
        <taxon>Metazoa</taxon>
        <taxon>Echinodermata</taxon>
        <taxon>Eleutherozoa</taxon>
        <taxon>Echinozoa</taxon>
        <taxon>Holothuroidea</taxon>
        <taxon>Aspidochirotacea</taxon>
        <taxon>Aspidochirotida</taxon>
        <taxon>Stichopodidae</taxon>
        <taxon>Apostichopus</taxon>
    </lineage>
</organism>
<accession>A0A2G8JBT9</accession>
<dbReference type="EMBL" id="MRZV01002686">
    <property type="protein sequence ID" value="PIK33211.1"/>
    <property type="molecule type" value="Genomic_DNA"/>
</dbReference>
<feature type="compositionally biased region" description="Polar residues" evidence="1">
    <location>
        <begin position="154"/>
        <end position="164"/>
    </location>
</feature>
<feature type="domain" description="Retinoblastoma-associated protein C-terminal" evidence="2">
    <location>
        <begin position="43"/>
        <end position="163"/>
    </location>
</feature>
<name>A0A2G8JBT9_STIJA</name>
<protein>
    <submittedName>
        <fullName evidence="3">Putative retinoblastoma-like protein 1</fullName>
    </submittedName>
</protein>
<dbReference type="GO" id="GO:2000134">
    <property type="term" value="P:negative regulation of G1/S transition of mitotic cell cycle"/>
    <property type="evidence" value="ECO:0007669"/>
    <property type="project" value="TreeGrafter"/>
</dbReference>
<evidence type="ECO:0000313" key="4">
    <source>
        <dbReference type="Proteomes" id="UP000230750"/>
    </source>
</evidence>
<evidence type="ECO:0000256" key="1">
    <source>
        <dbReference type="SAM" id="MobiDB-lite"/>
    </source>
</evidence>
<dbReference type="InterPro" id="IPR028309">
    <property type="entry name" value="RB_fam"/>
</dbReference>
<evidence type="ECO:0000259" key="2">
    <source>
        <dbReference type="SMART" id="SM01369"/>
    </source>
</evidence>
<dbReference type="STRING" id="307972.A0A2G8JBT9"/>
<gene>
    <name evidence="3" type="ORF">BSL78_29975</name>
</gene>
<feature type="region of interest" description="Disordered" evidence="1">
    <location>
        <begin position="125"/>
        <end position="164"/>
    </location>
</feature>
<keyword evidence="4" id="KW-1185">Reference proteome</keyword>
<dbReference type="AlphaFoldDB" id="A0A2G8JBT9"/>
<dbReference type="Proteomes" id="UP000230750">
    <property type="component" value="Unassembled WGS sequence"/>
</dbReference>